<dbReference type="Proteomes" id="UP000029226">
    <property type="component" value="Unassembled WGS sequence"/>
</dbReference>
<evidence type="ECO:0000313" key="2">
    <source>
        <dbReference type="Proteomes" id="UP000029226"/>
    </source>
</evidence>
<proteinExistence type="predicted"/>
<evidence type="ECO:0000313" key="1">
    <source>
        <dbReference type="EMBL" id="GAL00908.1"/>
    </source>
</evidence>
<comment type="caution">
    <text evidence="1">The sequence shown here is derived from an EMBL/GenBank/DDBJ whole genome shotgun (WGS) entry which is preliminary data.</text>
</comment>
<name>A0A090QFA2_NONUL</name>
<organism evidence="1 2">
    <name type="scientific">Nonlabens ulvanivorans</name>
    <name type="common">Persicivirga ulvanivorans</name>
    <dbReference type="NCBI Taxonomy" id="906888"/>
    <lineage>
        <taxon>Bacteria</taxon>
        <taxon>Pseudomonadati</taxon>
        <taxon>Bacteroidota</taxon>
        <taxon>Flavobacteriia</taxon>
        <taxon>Flavobacteriales</taxon>
        <taxon>Flavobacteriaceae</taxon>
        <taxon>Nonlabens</taxon>
    </lineage>
</organism>
<protein>
    <recommendedName>
        <fullName evidence="3">Lipoprotein</fullName>
    </recommendedName>
</protein>
<accession>A0A090QFA2</accession>
<sequence length="309" mass="35944">MKKLVLLAFTCLAIISCEKEEVLQEKSTESMMKFKDLDEFTRTLRDLNKIQNEDELIEWANRNNPNALYFNNDEEVKRDVPRLIQFYLNTEKKCKIDNQIVTLTGNELRLKLSDSTDDYEVLGVISEETSEVEDDIAKSTSITELRKEYEQYNRVFYRNGCAPKYNKSLKYRLVHELKIKNTRLNLPLADQIFVEIYTVLRMKYKSGSLWKDANRTERLINYSFNGSINVIGGFNSPNSQIAYFNVNENGLYNCQSPATGNIINVLANYDYLEFGASPKPIIRLNGNLRHQVNGDDSNVWNHYPIWNVN</sequence>
<dbReference type="PROSITE" id="PS51257">
    <property type="entry name" value="PROKAR_LIPOPROTEIN"/>
    <property type="match status" value="1"/>
</dbReference>
<dbReference type="EMBL" id="BBMM01000007">
    <property type="protein sequence ID" value="GAL00908.1"/>
    <property type="molecule type" value="Genomic_DNA"/>
</dbReference>
<dbReference type="AlphaFoldDB" id="A0A090QFA2"/>
<gene>
    <name evidence="1" type="ORF">JCM19314_134</name>
</gene>
<reference evidence="1 2" key="1">
    <citation type="journal article" date="2014" name="Genome Announc.">
        <title>Draft Genome Sequences of Marine Flavobacterium Nonlabens Strains NR17, NR24, NR27, NR32, NR33, and Ara13.</title>
        <authorList>
            <person name="Nakanishi M."/>
            <person name="Meirelles P."/>
            <person name="Suzuki R."/>
            <person name="Takatani N."/>
            <person name="Mino S."/>
            <person name="Suda W."/>
            <person name="Oshima K."/>
            <person name="Hattori M."/>
            <person name="Ohkuma M."/>
            <person name="Hosokawa M."/>
            <person name="Miyashita K."/>
            <person name="Thompson F.L."/>
            <person name="Niwa A."/>
            <person name="Sawabe T."/>
            <person name="Sawabe T."/>
        </authorList>
    </citation>
    <scope>NUCLEOTIDE SEQUENCE [LARGE SCALE GENOMIC DNA]</scope>
    <source>
        <strain evidence="2">JCM19314</strain>
    </source>
</reference>
<evidence type="ECO:0008006" key="3">
    <source>
        <dbReference type="Google" id="ProtNLM"/>
    </source>
</evidence>